<protein>
    <submittedName>
        <fullName evidence="2">Uncharacterized protein</fullName>
    </submittedName>
</protein>
<reference evidence="2 3" key="1">
    <citation type="submission" date="2024-04" db="EMBL/GenBank/DDBJ databases">
        <authorList>
            <person name="Fracassetti M."/>
        </authorList>
    </citation>
    <scope>NUCLEOTIDE SEQUENCE [LARGE SCALE GENOMIC DNA]</scope>
</reference>
<feature type="compositionally biased region" description="Basic and acidic residues" evidence="1">
    <location>
        <begin position="135"/>
        <end position="147"/>
    </location>
</feature>
<proteinExistence type="predicted"/>
<evidence type="ECO:0000313" key="3">
    <source>
        <dbReference type="Proteomes" id="UP001497516"/>
    </source>
</evidence>
<dbReference type="Proteomes" id="UP001497516">
    <property type="component" value="Chromosome 8"/>
</dbReference>
<feature type="compositionally biased region" description="Basic residues" evidence="1">
    <location>
        <begin position="159"/>
        <end position="171"/>
    </location>
</feature>
<feature type="compositionally biased region" description="Polar residues" evidence="1">
    <location>
        <begin position="70"/>
        <end position="93"/>
    </location>
</feature>
<feature type="compositionally biased region" description="Low complexity" evidence="1">
    <location>
        <begin position="102"/>
        <end position="118"/>
    </location>
</feature>
<gene>
    <name evidence="2" type="ORF">LTRI10_LOCUS47557</name>
</gene>
<feature type="region of interest" description="Disordered" evidence="1">
    <location>
        <begin position="70"/>
        <end position="171"/>
    </location>
</feature>
<sequence>MFGHSCGSISGPKRVWIPKKCSVVVVEEDATVDEVIQDQPLSEEVICDALTDEMQVAPVVDSVQEVTHSFPNQVGSPPLSFTQVVRGSPTAGSPVTAEQLAKSNESSSSKDGSSKIQSPRGGKESGKSTASKDVPTPKDDKGKKIWVDDPQETFQVVKKGGKGGKGKKQKK</sequence>
<evidence type="ECO:0000313" key="2">
    <source>
        <dbReference type="EMBL" id="CAL1407923.1"/>
    </source>
</evidence>
<keyword evidence="3" id="KW-1185">Reference proteome</keyword>
<dbReference type="EMBL" id="OZ034821">
    <property type="protein sequence ID" value="CAL1407923.1"/>
    <property type="molecule type" value="Genomic_DNA"/>
</dbReference>
<organism evidence="2 3">
    <name type="scientific">Linum trigynum</name>
    <dbReference type="NCBI Taxonomy" id="586398"/>
    <lineage>
        <taxon>Eukaryota</taxon>
        <taxon>Viridiplantae</taxon>
        <taxon>Streptophyta</taxon>
        <taxon>Embryophyta</taxon>
        <taxon>Tracheophyta</taxon>
        <taxon>Spermatophyta</taxon>
        <taxon>Magnoliopsida</taxon>
        <taxon>eudicotyledons</taxon>
        <taxon>Gunneridae</taxon>
        <taxon>Pentapetalae</taxon>
        <taxon>rosids</taxon>
        <taxon>fabids</taxon>
        <taxon>Malpighiales</taxon>
        <taxon>Linaceae</taxon>
        <taxon>Linum</taxon>
    </lineage>
</organism>
<name>A0AAV2GDJ1_9ROSI</name>
<dbReference type="AlphaFoldDB" id="A0AAV2GDJ1"/>
<accession>A0AAV2GDJ1</accession>
<evidence type="ECO:0000256" key="1">
    <source>
        <dbReference type="SAM" id="MobiDB-lite"/>
    </source>
</evidence>